<keyword evidence="1" id="KW-0472">Membrane</keyword>
<keyword evidence="3" id="KW-1185">Reference proteome</keyword>
<evidence type="ECO:0000313" key="2">
    <source>
        <dbReference type="EnsemblMetazoa" id="GAUT043393-PA"/>
    </source>
</evidence>
<organism evidence="2 3">
    <name type="scientific">Glossina austeni</name>
    <name type="common">Savannah tsetse fly</name>
    <dbReference type="NCBI Taxonomy" id="7395"/>
    <lineage>
        <taxon>Eukaryota</taxon>
        <taxon>Metazoa</taxon>
        <taxon>Ecdysozoa</taxon>
        <taxon>Arthropoda</taxon>
        <taxon>Hexapoda</taxon>
        <taxon>Insecta</taxon>
        <taxon>Pterygota</taxon>
        <taxon>Neoptera</taxon>
        <taxon>Endopterygota</taxon>
        <taxon>Diptera</taxon>
        <taxon>Brachycera</taxon>
        <taxon>Muscomorpha</taxon>
        <taxon>Hippoboscoidea</taxon>
        <taxon>Glossinidae</taxon>
        <taxon>Glossina</taxon>
    </lineage>
</organism>
<feature type="transmembrane region" description="Helical" evidence="1">
    <location>
        <begin position="53"/>
        <end position="73"/>
    </location>
</feature>
<dbReference type="AlphaFoldDB" id="A0A1A9VPF7"/>
<evidence type="ECO:0000256" key="1">
    <source>
        <dbReference type="SAM" id="Phobius"/>
    </source>
</evidence>
<dbReference type="VEuPathDB" id="VectorBase:GAUT043393"/>
<keyword evidence="1" id="KW-1133">Transmembrane helix</keyword>
<accession>A0A1A9VPF7</accession>
<dbReference type="Proteomes" id="UP000078200">
    <property type="component" value="Unassembled WGS sequence"/>
</dbReference>
<evidence type="ECO:0000313" key="3">
    <source>
        <dbReference type="Proteomes" id="UP000078200"/>
    </source>
</evidence>
<name>A0A1A9VPF7_GLOAU</name>
<dbReference type="EnsemblMetazoa" id="GAUT043393-RA">
    <property type="protein sequence ID" value="GAUT043393-PA"/>
    <property type="gene ID" value="GAUT043393"/>
</dbReference>
<sequence>MSHGIRKIRNRISVENKVTGAAQARDTVVGVEEATDLRETAQMTDEPTTTPPGIASLIMLLLNIVSGACYIASAQAYSENFEKLQPLCNAKKWQKLGMITLILNGSCACCYLIQRTLYGNINEEIINKEIYNNNGYATGNNDLFRMNLLL</sequence>
<protein>
    <submittedName>
        <fullName evidence="2">Uncharacterized protein</fullName>
    </submittedName>
</protein>
<proteinExistence type="predicted"/>
<keyword evidence="1" id="KW-0812">Transmembrane</keyword>
<reference evidence="2" key="1">
    <citation type="submission" date="2020-05" db="UniProtKB">
        <authorList>
            <consortium name="EnsemblMetazoa"/>
        </authorList>
    </citation>
    <scope>IDENTIFICATION</scope>
    <source>
        <strain evidence="2">TTRI</strain>
    </source>
</reference>
<feature type="transmembrane region" description="Helical" evidence="1">
    <location>
        <begin position="93"/>
        <end position="113"/>
    </location>
</feature>